<dbReference type="Pfam" id="PF01979">
    <property type="entry name" value="Amidohydro_1"/>
    <property type="match status" value="1"/>
</dbReference>
<organism evidence="3 4">
    <name type="scientific">Cuneatibacter caecimuris</name>
    <dbReference type="NCBI Taxonomy" id="1796618"/>
    <lineage>
        <taxon>Bacteria</taxon>
        <taxon>Bacillati</taxon>
        <taxon>Bacillota</taxon>
        <taxon>Clostridia</taxon>
        <taxon>Lachnospirales</taxon>
        <taxon>Lachnospiraceae</taxon>
        <taxon>Cuneatibacter</taxon>
    </lineage>
</organism>
<name>A0A4Q7NZP7_9FIRM</name>
<protein>
    <submittedName>
        <fullName evidence="3">5-methylthioadenosine/S-adenosylhomocysteine deaminase</fullName>
    </submittedName>
</protein>
<dbReference type="Gene3D" id="2.30.40.10">
    <property type="entry name" value="Urease, subunit C, domain 1"/>
    <property type="match status" value="1"/>
</dbReference>
<dbReference type="AlphaFoldDB" id="A0A4Q7NZP7"/>
<evidence type="ECO:0000259" key="2">
    <source>
        <dbReference type="Pfam" id="PF01979"/>
    </source>
</evidence>
<dbReference type="GO" id="GO:0016810">
    <property type="term" value="F:hydrolase activity, acting on carbon-nitrogen (but not peptide) bonds"/>
    <property type="evidence" value="ECO:0007669"/>
    <property type="project" value="InterPro"/>
</dbReference>
<dbReference type="PANTHER" id="PTHR43794">
    <property type="entry name" value="AMINOHYDROLASE SSNA-RELATED"/>
    <property type="match status" value="1"/>
</dbReference>
<proteinExistence type="predicted"/>
<accession>A0A4Q7NZP7</accession>
<gene>
    <name evidence="3" type="ORF">EV209_2716</name>
</gene>
<dbReference type="InterPro" id="IPR006680">
    <property type="entry name" value="Amidohydro-rel"/>
</dbReference>
<dbReference type="InterPro" id="IPR032466">
    <property type="entry name" value="Metal_Hydrolase"/>
</dbReference>
<sequence length="427" mass="47016">MKTRIYGGKLLTRPGVSQAAEGEVWIEDSRILMAGPADRKAAELAGPWDVEINASRCLVLPGFKNAHTHSAMTFLRSYADDLPLQEWLTRAVFPLEAKLTPENIYDCSRLAVMEYLSSGITANFDMYYEMPAAAKASEDCGFRTVFCGGVNDPYGSAEEITALLKDWYERLNGNHPLISFRLGFHAEYTTCAENLKAIAELAQELKAPVYTHNSETRREVKECVGRYGMTPTAYLDSLGMFDFGGGGFHCNYLSEEDIEIFRERKLYIVTNPASNCKLASGIAPLVEYDRAGIGLALGTDGPASNNCLDMFREMFLATALQKLSRHDASAMDAGRVLRMATEGGAMAMGLTDCLELAPGQQADLILIDLDQPNMQPEYHLDKNLVYSGSKSNVKLTMVAGKVLYENGEYHIGADPEEIYARAGRVLS</sequence>
<keyword evidence="4" id="KW-1185">Reference proteome</keyword>
<dbReference type="RefSeq" id="WP_130435970.1">
    <property type="nucleotide sequence ID" value="NZ_SGXF01000006.1"/>
</dbReference>
<dbReference type="Gene3D" id="3.20.20.140">
    <property type="entry name" value="Metal-dependent hydrolases"/>
    <property type="match status" value="1"/>
</dbReference>
<dbReference type="SUPFAM" id="SSF51338">
    <property type="entry name" value="Composite domain of metallo-dependent hydrolases"/>
    <property type="match status" value="2"/>
</dbReference>
<comment type="caution">
    <text evidence="3">The sequence shown here is derived from an EMBL/GenBank/DDBJ whole genome shotgun (WGS) entry which is preliminary data.</text>
</comment>
<reference evidence="3 4" key="1">
    <citation type="submission" date="2019-02" db="EMBL/GenBank/DDBJ databases">
        <title>Genomic Encyclopedia of Type Strains, Phase IV (KMG-IV): sequencing the most valuable type-strain genomes for metagenomic binning, comparative biology and taxonomic classification.</title>
        <authorList>
            <person name="Goeker M."/>
        </authorList>
    </citation>
    <scope>NUCLEOTIDE SEQUENCE [LARGE SCALE GENOMIC DNA]</scope>
    <source>
        <strain evidence="3 4">DSM 29486</strain>
    </source>
</reference>
<evidence type="ECO:0000313" key="4">
    <source>
        <dbReference type="Proteomes" id="UP000292927"/>
    </source>
</evidence>
<feature type="domain" description="Amidohydrolase-related" evidence="2">
    <location>
        <begin position="58"/>
        <end position="402"/>
    </location>
</feature>
<keyword evidence="1" id="KW-0378">Hydrolase</keyword>
<dbReference type="InterPro" id="IPR050287">
    <property type="entry name" value="MTA/SAH_deaminase"/>
</dbReference>
<dbReference type="SUPFAM" id="SSF51556">
    <property type="entry name" value="Metallo-dependent hydrolases"/>
    <property type="match status" value="1"/>
</dbReference>
<dbReference type="EMBL" id="SGXF01000006">
    <property type="protein sequence ID" value="RZS92971.1"/>
    <property type="molecule type" value="Genomic_DNA"/>
</dbReference>
<dbReference type="CDD" id="cd01298">
    <property type="entry name" value="ATZ_TRZ_like"/>
    <property type="match status" value="1"/>
</dbReference>
<dbReference type="Proteomes" id="UP000292927">
    <property type="component" value="Unassembled WGS sequence"/>
</dbReference>
<dbReference type="InterPro" id="IPR011059">
    <property type="entry name" value="Metal-dep_hydrolase_composite"/>
</dbReference>
<dbReference type="PANTHER" id="PTHR43794:SF11">
    <property type="entry name" value="AMIDOHYDROLASE-RELATED DOMAIN-CONTAINING PROTEIN"/>
    <property type="match status" value="1"/>
</dbReference>
<evidence type="ECO:0000313" key="3">
    <source>
        <dbReference type="EMBL" id="RZS92971.1"/>
    </source>
</evidence>
<dbReference type="OrthoDB" id="9807210at2"/>
<evidence type="ECO:0000256" key="1">
    <source>
        <dbReference type="ARBA" id="ARBA00022801"/>
    </source>
</evidence>